<sequence length="81" mass="8968">MPLGIPRTLEQRLARHKTIFGADTLPPEIRQKLGPSMSTPAEVLWSWLPAPPTGPDGKLQPPLPRWLVVKMRGAGRRLPSV</sequence>
<dbReference type="EMBL" id="BARV01027544">
    <property type="protein sequence ID" value="GAI38513.1"/>
    <property type="molecule type" value="Genomic_DNA"/>
</dbReference>
<accession>X1N4L6</accession>
<evidence type="ECO:0000313" key="1">
    <source>
        <dbReference type="EMBL" id="GAI38513.1"/>
    </source>
</evidence>
<reference evidence="1" key="1">
    <citation type="journal article" date="2014" name="Front. Microbiol.">
        <title>High frequency of phylogenetically diverse reductive dehalogenase-homologous genes in deep subseafloor sedimentary metagenomes.</title>
        <authorList>
            <person name="Kawai M."/>
            <person name="Futagami T."/>
            <person name="Toyoda A."/>
            <person name="Takaki Y."/>
            <person name="Nishi S."/>
            <person name="Hori S."/>
            <person name="Arai W."/>
            <person name="Tsubouchi T."/>
            <person name="Morono Y."/>
            <person name="Uchiyama I."/>
            <person name="Ito T."/>
            <person name="Fujiyama A."/>
            <person name="Inagaki F."/>
            <person name="Takami H."/>
        </authorList>
    </citation>
    <scope>NUCLEOTIDE SEQUENCE</scope>
    <source>
        <strain evidence="1">Expedition CK06-06</strain>
    </source>
</reference>
<dbReference type="AlphaFoldDB" id="X1N4L6"/>
<comment type="caution">
    <text evidence="1">The sequence shown here is derived from an EMBL/GenBank/DDBJ whole genome shotgun (WGS) entry which is preliminary data.</text>
</comment>
<gene>
    <name evidence="1" type="ORF">S06H3_44310</name>
</gene>
<proteinExistence type="predicted"/>
<name>X1N4L6_9ZZZZ</name>
<organism evidence="1">
    <name type="scientific">marine sediment metagenome</name>
    <dbReference type="NCBI Taxonomy" id="412755"/>
    <lineage>
        <taxon>unclassified sequences</taxon>
        <taxon>metagenomes</taxon>
        <taxon>ecological metagenomes</taxon>
    </lineage>
</organism>
<protein>
    <submittedName>
        <fullName evidence="1">Uncharacterized protein</fullName>
    </submittedName>
</protein>